<keyword evidence="2" id="KW-0349">Heme</keyword>
<name>A0AAV4MHQ9_CAEEX</name>
<proteinExistence type="inferred from homology"/>
<evidence type="ECO:0000313" key="8">
    <source>
        <dbReference type="Proteomes" id="UP001054945"/>
    </source>
</evidence>
<dbReference type="PANTHER" id="PTHR24302">
    <property type="entry name" value="CYTOCHROME P450 FAMILY 3"/>
    <property type="match status" value="1"/>
</dbReference>
<dbReference type="GO" id="GO:0020037">
    <property type="term" value="F:heme binding"/>
    <property type="evidence" value="ECO:0007669"/>
    <property type="project" value="InterPro"/>
</dbReference>
<feature type="non-terminal residue" evidence="7">
    <location>
        <position position="80"/>
    </location>
</feature>
<evidence type="ECO:0000256" key="3">
    <source>
        <dbReference type="ARBA" id="ARBA00022723"/>
    </source>
</evidence>
<keyword evidence="4" id="KW-0560">Oxidoreductase</keyword>
<evidence type="ECO:0000256" key="5">
    <source>
        <dbReference type="ARBA" id="ARBA00023004"/>
    </source>
</evidence>
<dbReference type="InterPro" id="IPR036396">
    <property type="entry name" value="Cyt_P450_sf"/>
</dbReference>
<dbReference type="InterPro" id="IPR050705">
    <property type="entry name" value="Cytochrome_P450_3A"/>
</dbReference>
<keyword evidence="5" id="KW-0408">Iron</keyword>
<protein>
    <submittedName>
        <fullName evidence="7">Cytochrome P450 3A29</fullName>
    </submittedName>
</protein>
<organism evidence="7 8">
    <name type="scientific">Caerostris extrusa</name>
    <name type="common">Bark spider</name>
    <name type="synonym">Caerostris bankana</name>
    <dbReference type="NCBI Taxonomy" id="172846"/>
    <lineage>
        <taxon>Eukaryota</taxon>
        <taxon>Metazoa</taxon>
        <taxon>Ecdysozoa</taxon>
        <taxon>Arthropoda</taxon>
        <taxon>Chelicerata</taxon>
        <taxon>Arachnida</taxon>
        <taxon>Araneae</taxon>
        <taxon>Araneomorphae</taxon>
        <taxon>Entelegynae</taxon>
        <taxon>Araneoidea</taxon>
        <taxon>Araneidae</taxon>
        <taxon>Caerostris</taxon>
    </lineage>
</organism>
<dbReference type="Gene3D" id="1.10.630.10">
    <property type="entry name" value="Cytochrome P450"/>
    <property type="match status" value="1"/>
</dbReference>
<evidence type="ECO:0000256" key="1">
    <source>
        <dbReference type="ARBA" id="ARBA00010617"/>
    </source>
</evidence>
<evidence type="ECO:0000256" key="4">
    <source>
        <dbReference type="ARBA" id="ARBA00023002"/>
    </source>
</evidence>
<dbReference type="GO" id="GO:0008395">
    <property type="term" value="F:steroid hydroxylase activity"/>
    <property type="evidence" value="ECO:0007669"/>
    <property type="project" value="TreeGrafter"/>
</dbReference>
<dbReference type="AlphaFoldDB" id="A0AAV4MHQ9"/>
<dbReference type="PANTHER" id="PTHR24302:SF15">
    <property type="entry name" value="FATTY-ACID PEROXYGENASE"/>
    <property type="match status" value="1"/>
</dbReference>
<accession>A0AAV4MHQ9</accession>
<dbReference type="GO" id="GO:0016705">
    <property type="term" value="F:oxidoreductase activity, acting on paired donors, with incorporation or reduction of molecular oxygen"/>
    <property type="evidence" value="ECO:0007669"/>
    <property type="project" value="InterPro"/>
</dbReference>
<gene>
    <name evidence="7" type="primary">CYP3A29_0</name>
    <name evidence="7" type="ORF">CEXT_184261</name>
</gene>
<sequence>MMNIFTSCSKVLVNNFRKYAEKGEPVDLKKILELSVWRDVIANAAFSTQIDSSHSDPNNEFVKMARSVFQRNAPIRILIY</sequence>
<evidence type="ECO:0000256" key="2">
    <source>
        <dbReference type="ARBA" id="ARBA00022617"/>
    </source>
</evidence>
<evidence type="ECO:0000313" key="7">
    <source>
        <dbReference type="EMBL" id="GIX71873.1"/>
    </source>
</evidence>
<dbReference type="EMBL" id="BPLR01002261">
    <property type="protein sequence ID" value="GIX71873.1"/>
    <property type="molecule type" value="Genomic_DNA"/>
</dbReference>
<keyword evidence="8" id="KW-1185">Reference proteome</keyword>
<evidence type="ECO:0000256" key="6">
    <source>
        <dbReference type="ARBA" id="ARBA00023033"/>
    </source>
</evidence>
<keyword evidence="6" id="KW-0503">Monooxygenase</keyword>
<comment type="caution">
    <text evidence="7">The sequence shown here is derived from an EMBL/GenBank/DDBJ whole genome shotgun (WGS) entry which is preliminary data.</text>
</comment>
<dbReference type="Proteomes" id="UP001054945">
    <property type="component" value="Unassembled WGS sequence"/>
</dbReference>
<reference evidence="7 8" key="1">
    <citation type="submission" date="2021-06" db="EMBL/GenBank/DDBJ databases">
        <title>Caerostris extrusa draft genome.</title>
        <authorList>
            <person name="Kono N."/>
            <person name="Arakawa K."/>
        </authorList>
    </citation>
    <scope>NUCLEOTIDE SEQUENCE [LARGE SCALE GENOMIC DNA]</scope>
</reference>
<dbReference type="GO" id="GO:0005506">
    <property type="term" value="F:iron ion binding"/>
    <property type="evidence" value="ECO:0007669"/>
    <property type="project" value="InterPro"/>
</dbReference>
<comment type="similarity">
    <text evidence="1">Belongs to the cytochrome P450 family.</text>
</comment>
<keyword evidence="3" id="KW-0479">Metal-binding</keyword>